<feature type="transmembrane region" description="Helical" evidence="7">
    <location>
        <begin position="110"/>
        <end position="132"/>
    </location>
</feature>
<dbReference type="InterPro" id="IPR037765">
    <property type="entry name" value="C2B_Tricalbin"/>
</dbReference>
<evidence type="ECO:0000313" key="9">
    <source>
        <dbReference type="EMBL" id="THH02024.1"/>
    </source>
</evidence>
<feature type="domain" description="C2" evidence="8">
    <location>
        <begin position="347"/>
        <end position="473"/>
    </location>
</feature>
<dbReference type="AlphaFoldDB" id="A0A4S4KTS5"/>
<reference evidence="9 10" key="1">
    <citation type="submission" date="2019-02" db="EMBL/GenBank/DDBJ databases">
        <title>Genome sequencing of the rare red list fungi Phlebia centrifuga.</title>
        <authorList>
            <person name="Buettner E."/>
            <person name="Kellner H."/>
        </authorList>
    </citation>
    <scope>NUCLEOTIDE SEQUENCE [LARGE SCALE GENOMIC DNA]</scope>
    <source>
        <strain evidence="9 10">DSM 108282</strain>
    </source>
</reference>
<keyword evidence="10" id="KW-1185">Reference proteome</keyword>
<evidence type="ECO:0000256" key="1">
    <source>
        <dbReference type="ARBA" id="ARBA00004586"/>
    </source>
</evidence>
<comment type="subcellular location">
    <subcellularLocation>
        <location evidence="1">Endoplasmic reticulum membrane</location>
    </subcellularLocation>
</comment>
<dbReference type="GO" id="GO:0005789">
    <property type="term" value="C:endoplasmic reticulum membrane"/>
    <property type="evidence" value="ECO:0007669"/>
    <property type="project" value="UniProtKB-SubCell"/>
</dbReference>
<keyword evidence="7" id="KW-0472">Membrane</keyword>
<dbReference type="SUPFAM" id="SSF49562">
    <property type="entry name" value="C2 domain (Calcium/lipid-binding domain, CaLB)"/>
    <property type="match status" value="2"/>
</dbReference>
<feature type="region of interest" description="Disordered" evidence="6">
    <location>
        <begin position="566"/>
        <end position="599"/>
    </location>
</feature>
<feature type="compositionally biased region" description="Basic and acidic residues" evidence="6">
    <location>
        <begin position="897"/>
        <end position="908"/>
    </location>
</feature>
<dbReference type="CDD" id="cd04052">
    <property type="entry name" value="C2B_Tricalbin-like"/>
    <property type="match status" value="1"/>
</dbReference>
<keyword evidence="5 7" id="KW-1133">Transmembrane helix</keyword>
<accession>A0A4S4KTS5</accession>
<evidence type="ECO:0000256" key="3">
    <source>
        <dbReference type="ARBA" id="ARBA00022737"/>
    </source>
</evidence>
<keyword evidence="4" id="KW-0256">Endoplasmic reticulum</keyword>
<feature type="region of interest" description="Disordered" evidence="6">
    <location>
        <begin position="897"/>
        <end position="1008"/>
    </location>
</feature>
<protein>
    <recommendedName>
        <fullName evidence="8">C2 domain-containing protein</fullName>
    </recommendedName>
</protein>
<feature type="compositionally biased region" description="Basic and acidic residues" evidence="6">
    <location>
        <begin position="950"/>
        <end position="964"/>
    </location>
</feature>
<feature type="domain" description="C2" evidence="8">
    <location>
        <begin position="532"/>
        <end position="679"/>
    </location>
</feature>
<sequence length="1072" mass="119127">MSHKLAEPYSGKNPVPQIATKLTSLINPEHATRAKAAQLQDQSNKQDQKQTQKTAARLAKGYIMHVVDPVTGEELDIKNADEEPDVRNRGENVLENDFPPPDWKEHRAHVVSVVTPTIMYIAGAYTLSFLLARLISNSILVTSLALVPPTLLAYALQFRVYSISRKDFDDRVWHSERVRGLLAGSDLNGDGQVGDEERTKESAEWANAILRGVWPIMNPSLFGSIIDLLEDIMQSSVPKFVVRIAIFYLSNFFLGIRGLYGLKVPVWVEITGAIGTARARLQLISDPPFVKTTMVTLLGLPRITISVIALSPILPNVMNLPFISGFVSSSIDTAVAEYVAPKSITLDLQRLISGDDIKKDTDAIGVLVVHMHRAKGVKAMDANGSSVDPYVTLTYSRLGKPLYSTRIIKADCNPNFEETAIVLVDLNTIRLREKLSFQLWDSDRMTVDDLLGVVEVDIIDLTRHSTKPQRRSTPLSHPHTKHVPGSFEYTVGYYGKRAPSSCLRTSGIDPGIPEDMAKRSEFQNAKDIAMNDLEAAVLVTPPDPEWPSGVLSVQLHEIRGLGVKKEGRERNVMKSVRSREGEKGQDDDGDEQEEAEGLPSSYCTISLNDELVYQTRVKPITSTPIFNAGTERFVRDWRKAHVSVTVKDSRMREKDAILGVVMLKLSDLLVNASQITRLYSIEDGLGYGRIRVSLVFRPVEAKLPPSLLGFDTGTLNVHDLAVKLNGQQDMDLTKCQVRLKTTKSGADEKVSREVCHKREDGIVVWASEEENIKGLPVRVRYSSALLLSFKDASSTMGLRRTGKKALAVLWLRDIVDNDEQTIEIPLWHVRDGDYSRLKMNYSPPDGDLSAWDQDKEKVVRVGSVWIHLAFVPGLNDLHHDMMDGGGSKRKEAWEAYTREREGGLRDSIGETGQVDQDSDDGDGNSRPSHVKARGSDPDKAGDPPSNTSDHNQEDDWEAPAHEKPSMNTMVSSEAVENEPIGRHSSSTLGGVGSGEDAADDTQHEGEGHRGVIQKLKDWKHHEQELHREHRGVMQMKPARTAEWVKDNVEEGVHSIKDRFSMKTQKPGVETEV</sequence>
<dbReference type="PANTHER" id="PTHR47348:SF3">
    <property type="entry name" value="MEIOTICALLY UP-REGULATED GENE 190 PROTEIN"/>
    <property type="match status" value="1"/>
</dbReference>
<dbReference type="Gene3D" id="2.60.40.150">
    <property type="entry name" value="C2 domain"/>
    <property type="match status" value="2"/>
</dbReference>
<dbReference type="InterPro" id="IPR035892">
    <property type="entry name" value="C2_domain_sf"/>
</dbReference>
<feature type="transmembrane region" description="Helical" evidence="7">
    <location>
        <begin position="138"/>
        <end position="156"/>
    </location>
</feature>
<proteinExistence type="predicted"/>
<dbReference type="Pfam" id="PF00168">
    <property type="entry name" value="C2"/>
    <property type="match status" value="2"/>
</dbReference>
<evidence type="ECO:0000256" key="5">
    <source>
        <dbReference type="ARBA" id="ARBA00022989"/>
    </source>
</evidence>
<evidence type="ECO:0000256" key="4">
    <source>
        <dbReference type="ARBA" id="ARBA00022824"/>
    </source>
</evidence>
<dbReference type="InterPro" id="IPR057349">
    <property type="entry name" value="C2_Mug190_3rd"/>
</dbReference>
<evidence type="ECO:0000259" key="8">
    <source>
        <dbReference type="PROSITE" id="PS50004"/>
    </source>
</evidence>
<comment type="caution">
    <text evidence="9">The sequence shown here is derived from an EMBL/GenBank/DDBJ whole genome shotgun (WGS) entry which is preliminary data.</text>
</comment>
<dbReference type="Pfam" id="PF25331">
    <property type="entry name" value="C2_Mug190_3rd"/>
    <property type="match status" value="1"/>
</dbReference>
<dbReference type="SMART" id="SM00239">
    <property type="entry name" value="C2"/>
    <property type="match status" value="2"/>
</dbReference>
<dbReference type="PROSITE" id="PS50004">
    <property type="entry name" value="C2"/>
    <property type="match status" value="2"/>
</dbReference>
<dbReference type="PANTHER" id="PTHR47348">
    <property type="entry name" value="MEIOTICALLY UP-REGULATED GENE 190 PROTEIN"/>
    <property type="match status" value="1"/>
</dbReference>
<dbReference type="Pfam" id="PF25669">
    <property type="entry name" value="SMP_MUG190-like"/>
    <property type="match status" value="2"/>
</dbReference>
<keyword evidence="2 7" id="KW-0812">Transmembrane</keyword>
<feature type="compositionally biased region" description="Acidic residues" evidence="6">
    <location>
        <begin position="587"/>
        <end position="596"/>
    </location>
</feature>
<evidence type="ECO:0000313" key="10">
    <source>
        <dbReference type="Proteomes" id="UP000309038"/>
    </source>
</evidence>
<dbReference type="EMBL" id="SGPJ01000012">
    <property type="protein sequence ID" value="THH02024.1"/>
    <property type="molecule type" value="Genomic_DNA"/>
</dbReference>
<keyword evidence="3" id="KW-0677">Repeat</keyword>
<feature type="region of interest" description="Disordered" evidence="6">
    <location>
        <begin position="24"/>
        <end position="53"/>
    </location>
</feature>
<feature type="compositionally biased region" description="Basic and acidic residues" evidence="6">
    <location>
        <begin position="566"/>
        <end position="586"/>
    </location>
</feature>
<organism evidence="9 10">
    <name type="scientific">Hermanssonia centrifuga</name>
    <dbReference type="NCBI Taxonomy" id="98765"/>
    <lineage>
        <taxon>Eukaryota</taxon>
        <taxon>Fungi</taxon>
        <taxon>Dikarya</taxon>
        <taxon>Basidiomycota</taxon>
        <taxon>Agaricomycotina</taxon>
        <taxon>Agaricomycetes</taxon>
        <taxon>Polyporales</taxon>
        <taxon>Meruliaceae</taxon>
        <taxon>Hermanssonia</taxon>
    </lineage>
</organism>
<evidence type="ECO:0000256" key="7">
    <source>
        <dbReference type="SAM" id="Phobius"/>
    </source>
</evidence>
<evidence type="ECO:0000256" key="2">
    <source>
        <dbReference type="ARBA" id="ARBA00022692"/>
    </source>
</evidence>
<dbReference type="Proteomes" id="UP000309038">
    <property type="component" value="Unassembled WGS sequence"/>
</dbReference>
<gene>
    <name evidence="9" type="ORF">EW026_g761</name>
</gene>
<name>A0A4S4KTS5_9APHY</name>
<evidence type="ECO:0000256" key="6">
    <source>
        <dbReference type="SAM" id="MobiDB-lite"/>
    </source>
</evidence>
<dbReference type="GO" id="GO:0061817">
    <property type="term" value="P:endoplasmic reticulum-plasma membrane tethering"/>
    <property type="evidence" value="ECO:0007669"/>
    <property type="project" value="InterPro"/>
</dbReference>
<dbReference type="InterPro" id="IPR000008">
    <property type="entry name" value="C2_dom"/>
</dbReference>